<dbReference type="RefSeq" id="WP_094161265.1">
    <property type="nucleotide sequence ID" value="NZ_LT592171.1"/>
</dbReference>
<dbReference type="EMBL" id="FLMQ01000056">
    <property type="protein sequence ID" value="SBP89056.1"/>
    <property type="molecule type" value="Genomic_DNA"/>
</dbReference>
<dbReference type="Proteomes" id="UP000214566">
    <property type="component" value="Unassembled WGS sequence"/>
</dbReference>
<keyword evidence="2" id="KW-1185">Reference proteome</keyword>
<organism evidence="1 2">
    <name type="scientific">Thiomonas delicata</name>
    <name type="common">Thiomonas cuprina</name>
    <dbReference type="NCBI Taxonomy" id="364030"/>
    <lineage>
        <taxon>Bacteria</taxon>
        <taxon>Pseudomonadati</taxon>
        <taxon>Pseudomonadota</taxon>
        <taxon>Betaproteobacteria</taxon>
        <taxon>Burkholderiales</taxon>
        <taxon>Thiomonas</taxon>
    </lineage>
</organism>
<proteinExistence type="predicted"/>
<name>A0A238D6W7_THIDL</name>
<evidence type="ECO:0000313" key="1">
    <source>
        <dbReference type="EMBL" id="SBP89056.1"/>
    </source>
</evidence>
<protein>
    <submittedName>
        <fullName evidence="1">Uncharacterized protein</fullName>
    </submittedName>
</protein>
<dbReference type="AlphaFoldDB" id="A0A238D6W7"/>
<reference evidence="1 2" key="1">
    <citation type="submission" date="2016-06" db="EMBL/GenBank/DDBJ databases">
        <authorList>
            <person name="Kjaerup R.B."/>
            <person name="Dalgaard T.S."/>
            <person name="Juul-Madsen H.R."/>
        </authorList>
    </citation>
    <scope>NUCLEOTIDE SEQUENCE [LARGE SCALE GENOMIC DNA]</scope>
    <source>
        <strain evidence="1 2">DSM 16361</strain>
    </source>
</reference>
<gene>
    <name evidence="1" type="ORF">THIARS_70676</name>
</gene>
<sequence length="292" mass="34371">MSNLPSQHHRLNTHARHLEKSLTALLWTVRFRWTATLVIDRLLGGNGLVRKLIEQKLLVEHRIGNPFSPVRYYVTLSKDGLALLQRHWDEIARSAHGHLAMCLTNSFELPSRPEHRIREVRFEHDLHVQFQVTALIRRQGLQLDSLRLADDLERAPPDKRPSKIPDAIIHLRSKSFPVDRTISKLWIEVEFSRKNAREIDMFCAYYRGALAGITEKNFQALEIYCHPSVLRQWRRDFARTMVPKWHFRKDTRTWVRLDPKDWFHFPELSIVRLHDHVRALPVDSKTNSTAQA</sequence>
<evidence type="ECO:0000313" key="2">
    <source>
        <dbReference type="Proteomes" id="UP000214566"/>
    </source>
</evidence>
<accession>A0A238D6W7</accession>